<evidence type="ECO:0000313" key="2">
    <source>
        <dbReference type="EMBL" id="KRL62023.1"/>
    </source>
</evidence>
<name>A0A0R1RYK2_9LACO</name>
<proteinExistence type="predicted"/>
<protein>
    <submittedName>
        <fullName evidence="2">Uncharacterized protein</fullName>
    </submittedName>
</protein>
<dbReference type="eggNOG" id="ENOG5031UAF">
    <property type="taxonomic scope" value="Bacteria"/>
</dbReference>
<dbReference type="AlphaFoldDB" id="A0A0R1RYK2"/>
<evidence type="ECO:0000313" key="3">
    <source>
        <dbReference type="Proteomes" id="UP000051931"/>
    </source>
</evidence>
<dbReference type="OrthoDB" id="6443879at2"/>
<accession>A0A0R1RYK2</accession>
<keyword evidence="1" id="KW-0472">Membrane</keyword>
<sequence length="163" mass="18196">MTNSQAKKDFLIASIIIFISVCLTLFVQFVKLIKNPHSTPITSNTLIGLFLLWIFSIMGIGISLLMKKTPWKIVQDFPILGWVSIVSLIFCLISSWCVAMINAVDFLSLTTSVLAFAGISVTHRLKDLSKISWKILIVAIFVFFGMYFMDTLISQLALLVSGK</sequence>
<dbReference type="PATRIC" id="fig|1122152.4.peg.405"/>
<evidence type="ECO:0000256" key="1">
    <source>
        <dbReference type="SAM" id="Phobius"/>
    </source>
</evidence>
<reference evidence="2 3" key="1">
    <citation type="journal article" date="2015" name="Genome Announc.">
        <title>Expanding the biotechnology potential of lactobacilli through comparative genomics of 213 strains and associated genera.</title>
        <authorList>
            <person name="Sun Z."/>
            <person name="Harris H.M."/>
            <person name="McCann A."/>
            <person name="Guo C."/>
            <person name="Argimon S."/>
            <person name="Zhang W."/>
            <person name="Yang X."/>
            <person name="Jeffery I.B."/>
            <person name="Cooney J.C."/>
            <person name="Kagawa T.F."/>
            <person name="Liu W."/>
            <person name="Song Y."/>
            <person name="Salvetti E."/>
            <person name="Wrobel A."/>
            <person name="Rasinkangas P."/>
            <person name="Parkhill J."/>
            <person name="Rea M.C."/>
            <person name="O'Sullivan O."/>
            <person name="Ritari J."/>
            <person name="Douillard F.P."/>
            <person name="Paul Ross R."/>
            <person name="Yang R."/>
            <person name="Briner A.E."/>
            <person name="Felis G.E."/>
            <person name="de Vos W.M."/>
            <person name="Barrangou R."/>
            <person name="Klaenhammer T.R."/>
            <person name="Caufield P.W."/>
            <person name="Cui Y."/>
            <person name="Zhang H."/>
            <person name="O'Toole P.W."/>
        </authorList>
    </citation>
    <scope>NUCLEOTIDE SEQUENCE [LARGE SCALE GENOMIC DNA]</scope>
    <source>
        <strain evidence="2 3">DSM 15354</strain>
    </source>
</reference>
<dbReference type="Proteomes" id="UP000051931">
    <property type="component" value="Unassembled WGS sequence"/>
</dbReference>
<gene>
    <name evidence="2" type="ORF">FC23_GL000399</name>
</gene>
<feature type="transmembrane region" description="Helical" evidence="1">
    <location>
        <begin position="107"/>
        <end position="123"/>
    </location>
</feature>
<feature type="transmembrane region" description="Helical" evidence="1">
    <location>
        <begin position="12"/>
        <end position="33"/>
    </location>
</feature>
<comment type="caution">
    <text evidence="2">The sequence shown here is derived from an EMBL/GenBank/DDBJ whole genome shotgun (WGS) entry which is preliminary data.</text>
</comment>
<feature type="transmembrane region" description="Helical" evidence="1">
    <location>
        <begin position="77"/>
        <end position="101"/>
    </location>
</feature>
<organism evidence="2 3">
    <name type="scientific">Lactobacillus psittaci DSM 15354</name>
    <dbReference type="NCBI Taxonomy" id="1122152"/>
    <lineage>
        <taxon>Bacteria</taxon>
        <taxon>Bacillati</taxon>
        <taxon>Bacillota</taxon>
        <taxon>Bacilli</taxon>
        <taxon>Lactobacillales</taxon>
        <taxon>Lactobacillaceae</taxon>
        <taxon>Lactobacillus</taxon>
    </lineage>
</organism>
<feature type="transmembrane region" description="Helical" evidence="1">
    <location>
        <begin position="45"/>
        <end position="65"/>
    </location>
</feature>
<dbReference type="STRING" id="1122152.GCA_000425905_01310"/>
<keyword evidence="1" id="KW-1133">Transmembrane helix</keyword>
<dbReference type="EMBL" id="AZFB01000014">
    <property type="protein sequence ID" value="KRL62023.1"/>
    <property type="molecule type" value="Genomic_DNA"/>
</dbReference>
<dbReference type="RefSeq" id="WP_034538230.1">
    <property type="nucleotide sequence ID" value="NZ_AUEI01000013.1"/>
</dbReference>
<keyword evidence="3" id="KW-1185">Reference proteome</keyword>
<keyword evidence="1" id="KW-0812">Transmembrane</keyword>
<feature type="transmembrane region" description="Helical" evidence="1">
    <location>
        <begin position="135"/>
        <end position="160"/>
    </location>
</feature>